<dbReference type="EMBL" id="JAAMPC010000009">
    <property type="protein sequence ID" value="KAG2291435.1"/>
    <property type="molecule type" value="Genomic_DNA"/>
</dbReference>
<protein>
    <submittedName>
        <fullName evidence="1">Uncharacterized protein</fullName>
    </submittedName>
</protein>
<accession>A0A8X7UTE2</accession>
<keyword evidence="2" id="KW-1185">Reference proteome</keyword>
<organism evidence="1 2">
    <name type="scientific">Brassica carinata</name>
    <name type="common">Ethiopian mustard</name>
    <name type="synonym">Abyssinian cabbage</name>
    <dbReference type="NCBI Taxonomy" id="52824"/>
    <lineage>
        <taxon>Eukaryota</taxon>
        <taxon>Viridiplantae</taxon>
        <taxon>Streptophyta</taxon>
        <taxon>Embryophyta</taxon>
        <taxon>Tracheophyta</taxon>
        <taxon>Spermatophyta</taxon>
        <taxon>Magnoliopsida</taxon>
        <taxon>eudicotyledons</taxon>
        <taxon>Gunneridae</taxon>
        <taxon>Pentapetalae</taxon>
        <taxon>rosids</taxon>
        <taxon>malvids</taxon>
        <taxon>Brassicales</taxon>
        <taxon>Brassicaceae</taxon>
        <taxon>Brassiceae</taxon>
        <taxon>Brassica</taxon>
    </lineage>
</organism>
<gene>
    <name evidence="1" type="ORF">Bca52824_038104</name>
</gene>
<sequence>MADPLTPFPFPSKIHILSSIWLCLAENFNKSSLAREFTLRRNLQLLTNKGRTLTAYVQEFKTLCDSLSSIGKPVDESMKIFGFLNGLGREFDPISTVIQSSLTKFPQPTFNDVVSEVQGFESKMKSYQDNATVALHLAFAV</sequence>
<dbReference type="OrthoDB" id="1111775at2759"/>
<reference evidence="1 2" key="1">
    <citation type="submission" date="2020-02" db="EMBL/GenBank/DDBJ databases">
        <authorList>
            <person name="Ma Q."/>
            <person name="Huang Y."/>
            <person name="Song X."/>
            <person name="Pei D."/>
        </authorList>
    </citation>
    <scope>NUCLEOTIDE SEQUENCE [LARGE SCALE GENOMIC DNA]</scope>
    <source>
        <strain evidence="1">Sxm20200214</strain>
        <tissue evidence="1">Leaf</tissue>
    </source>
</reference>
<comment type="caution">
    <text evidence="1">The sequence shown here is derived from an EMBL/GenBank/DDBJ whole genome shotgun (WGS) entry which is preliminary data.</text>
</comment>
<dbReference type="PANTHER" id="PTHR47481:SF10">
    <property type="entry name" value="COPIA-LIKE POLYPROTEIN_RETROTRANSPOSON"/>
    <property type="match status" value="1"/>
</dbReference>
<evidence type="ECO:0000313" key="1">
    <source>
        <dbReference type="EMBL" id="KAG2291435.1"/>
    </source>
</evidence>
<dbReference type="Pfam" id="PF14223">
    <property type="entry name" value="Retrotran_gag_2"/>
    <property type="match status" value="1"/>
</dbReference>
<dbReference type="PANTHER" id="PTHR47481">
    <property type="match status" value="1"/>
</dbReference>
<dbReference type="AlphaFoldDB" id="A0A8X7UTE2"/>
<name>A0A8X7UTE2_BRACI</name>
<proteinExistence type="predicted"/>
<evidence type="ECO:0000313" key="2">
    <source>
        <dbReference type="Proteomes" id="UP000886595"/>
    </source>
</evidence>
<dbReference type="Proteomes" id="UP000886595">
    <property type="component" value="Unassembled WGS sequence"/>
</dbReference>